<organism evidence="11 12">
    <name type="scientific">Pseudomonas asplenii</name>
    <dbReference type="NCBI Taxonomy" id="53407"/>
    <lineage>
        <taxon>Bacteria</taxon>
        <taxon>Pseudomonadati</taxon>
        <taxon>Pseudomonadota</taxon>
        <taxon>Gammaproteobacteria</taxon>
        <taxon>Pseudomonadales</taxon>
        <taxon>Pseudomonadaceae</taxon>
        <taxon>Pseudomonas</taxon>
    </lineage>
</organism>
<evidence type="ECO:0000259" key="10">
    <source>
        <dbReference type="PROSITE" id="PS50111"/>
    </source>
</evidence>
<dbReference type="PANTHER" id="PTHR32089">
    <property type="entry name" value="METHYL-ACCEPTING CHEMOTAXIS PROTEIN MCPB"/>
    <property type="match status" value="1"/>
</dbReference>
<keyword evidence="12" id="KW-1185">Reference proteome</keyword>
<dbReference type="Proteomes" id="UP000037931">
    <property type="component" value="Unassembled WGS sequence"/>
</dbReference>
<evidence type="ECO:0000313" key="12">
    <source>
        <dbReference type="Proteomes" id="UP000037931"/>
    </source>
</evidence>
<feature type="compositionally biased region" description="Polar residues" evidence="9">
    <location>
        <begin position="356"/>
        <end position="368"/>
    </location>
</feature>
<evidence type="ECO:0000256" key="7">
    <source>
        <dbReference type="ARBA" id="ARBA00023224"/>
    </source>
</evidence>
<comment type="subcellular location">
    <subcellularLocation>
        <location evidence="1">Cell membrane</location>
    </subcellularLocation>
</comment>
<evidence type="ECO:0000256" key="8">
    <source>
        <dbReference type="PROSITE-ProRule" id="PRU00284"/>
    </source>
</evidence>
<dbReference type="SUPFAM" id="SSF58104">
    <property type="entry name" value="Methyl-accepting chemotaxis protein (MCP) signaling domain"/>
    <property type="match status" value="1"/>
</dbReference>
<dbReference type="PROSITE" id="PS50111">
    <property type="entry name" value="CHEMOTAXIS_TRANSDUC_2"/>
    <property type="match status" value="1"/>
</dbReference>
<evidence type="ECO:0000256" key="2">
    <source>
        <dbReference type="ARBA" id="ARBA00022475"/>
    </source>
</evidence>
<dbReference type="GO" id="GO:0007165">
    <property type="term" value="P:signal transduction"/>
    <property type="evidence" value="ECO:0007669"/>
    <property type="project" value="UniProtKB-KW"/>
</dbReference>
<accession>A0A0N0E5B6</accession>
<gene>
    <name evidence="11" type="ORF">PF66_00971</name>
</gene>
<feature type="region of interest" description="Disordered" evidence="9">
    <location>
        <begin position="346"/>
        <end position="368"/>
    </location>
</feature>
<dbReference type="GO" id="GO:0006935">
    <property type="term" value="P:chemotaxis"/>
    <property type="evidence" value="ECO:0007669"/>
    <property type="project" value="UniProtKB-ARBA"/>
</dbReference>
<dbReference type="STRING" id="50340.PF66_00971"/>
<evidence type="ECO:0000256" key="3">
    <source>
        <dbReference type="ARBA" id="ARBA00022481"/>
    </source>
</evidence>
<keyword evidence="7 8" id="KW-0807">Transducer</keyword>
<sequence length="368" mass="39967">MQWKQGMRIYLGIWSGIALSAIGLSLAQPLLNGAGLALIAIATVARQIGKSPNIPAAPSLTPHPDTVTAPAELQTLLPVIAPAWNDGIGQSRHLLQSNIGELFERFASIAARLEGGLHNCEGVLGSGGVGESLRDANERLREVTRSFEASSQRQHELLDTISHLGDYASQLQQMAKRVQEIANQTNLLALNAAIEAARAGDYGRGFSVVADEVRKLSTLSAETGQGMDTKVGEINHAIQTTITAAAELGSSEQANLDFLNQAVTQVMTRLGDNLGELTDASRLLQRDARETQADIQAIMVNLQFQDRTDQMLDHVQTDLAHLLEAIEQQDVSLNDPSAWLERQRQRFTTDEERQGRSQVTASDDVTFF</sequence>
<proteinExistence type="predicted"/>
<name>A0A0N0E5B6_9PSED</name>
<reference evidence="11 12" key="1">
    <citation type="journal article" date="2015" name="PLoS ONE">
        <title>Rice-Infecting Pseudomonas Genomes Are Highly Accessorized and Harbor Multiple Putative Virulence Mechanisms to Cause Sheath Brown Rot.</title>
        <authorList>
            <person name="Quibod I.L."/>
            <person name="Grande G."/>
            <person name="Oreiro E.G."/>
            <person name="Borja F.N."/>
            <person name="Dossa G.S."/>
            <person name="Mauleon R."/>
            <person name="Cruz C.V."/>
            <person name="Oliva R."/>
        </authorList>
    </citation>
    <scope>NUCLEOTIDE SEQUENCE [LARGE SCALE GENOMIC DNA]</scope>
    <source>
        <strain evidence="11 12">IRRI 6609</strain>
    </source>
</reference>
<evidence type="ECO:0000313" key="11">
    <source>
        <dbReference type="EMBL" id="KPA92295.1"/>
    </source>
</evidence>
<evidence type="ECO:0000256" key="9">
    <source>
        <dbReference type="SAM" id="MobiDB-lite"/>
    </source>
</evidence>
<keyword evidence="3" id="KW-0488">Methylation</keyword>
<dbReference type="SMART" id="SM00283">
    <property type="entry name" value="MA"/>
    <property type="match status" value="1"/>
</dbReference>
<feature type="domain" description="Methyl-accepting transducer" evidence="10">
    <location>
        <begin position="134"/>
        <end position="306"/>
    </location>
</feature>
<keyword evidence="4" id="KW-0812">Transmembrane</keyword>
<keyword evidence="5" id="KW-1133">Transmembrane helix</keyword>
<dbReference type="EMBL" id="JSYZ01000003">
    <property type="protein sequence ID" value="KPA92295.1"/>
    <property type="molecule type" value="Genomic_DNA"/>
</dbReference>
<keyword evidence="2" id="KW-1003">Cell membrane</keyword>
<evidence type="ECO:0000256" key="1">
    <source>
        <dbReference type="ARBA" id="ARBA00004236"/>
    </source>
</evidence>
<protein>
    <submittedName>
        <fullName evidence="11">Methyl-accepting chemotaxis protein</fullName>
    </submittedName>
</protein>
<evidence type="ECO:0000256" key="4">
    <source>
        <dbReference type="ARBA" id="ARBA00022692"/>
    </source>
</evidence>
<dbReference type="RefSeq" id="WP_425357884.1">
    <property type="nucleotide sequence ID" value="NZ_JSYZ01000003.1"/>
</dbReference>
<dbReference type="AlphaFoldDB" id="A0A0N0E5B6"/>
<dbReference type="InterPro" id="IPR004089">
    <property type="entry name" value="MCPsignal_dom"/>
</dbReference>
<dbReference type="PANTHER" id="PTHR32089:SF112">
    <property type="entry name" value="LYSOZYME-LIKE PROTEIN-RELATED"/>
    <property type="match status" value="1"/>
</dbReference>
<comment type="caution">
    <text evidence="11">The sequence shown here is derived from an EMBL/GenBank/DDBJ whole genome shotgun (WGS) entry which is preliminary data.</text>
</comment>
<dbReference type="GO" id="GO:0005886">
    <property type="term" value="C:plasma membrane"/>
    <property type="evidence" value="ECO:0007669"/>
    <property type="project" value="UniProtKB-SubCell"/>
</dbReference>
<evidence type="ECO:0000256" key="5">
    <source>
        <dbReference type="ARBA" id="ARBA00022989"/>
    </source>
</evidence>
<evidence type="ECO:0000256" key="6">
    <source>
        <dbReference type="ARBA" id="ARBA00023136"/>
    </source>
</evidence>
<dbReference type="Pfam" id="PF00015">
    <property type="entry name" value="MCPsignal"/>
    <property type="match status" value="1"/>
</dbReference>
<dbReference type="Gene3D" id="1.10.287.950">
    <property type="entry name" value="Methyl-accepting chemotaxis protein"/>
    <property type="match status" value="1"/>
</dbReference>
<dbReference type="PATRIC" id="fig|50340.43.peg.3855"/>
<feature type="compositionally biased region" description="Basic and acidic residues" evidence="9">
    <location>
        <begin position="346"/>
        <end position="355"/>
    </location>
</feature>
<keyword evidence="6" id="KW-0472">Membrane</keyword>